<evidence type="ECO:0000256" key="3">
    <source>
        <dbReference type="ARBA" id="ARBA00012327"/>
    </source>
</evidence>
<dbReference type="RefSeq" id="WP_005601273.1">
    <property type="nucleotide sequence ID" value="NZ_CBDBSW010000075.1"/>
</dbReference>
<evidence type="ECO:0000256" key="2">
    <source>
        <dbReference type="ARBA" id="ARBA00004746"/>
    </source>
</evidence>
<organism evidence="11 12">
    <name type="scientific">Actinobacillus pleuropneumoniae</name>
    <name type="common">Haemophilus pleuropneumoniae</name>
    <dbReference type="NCBI Taxonomy" id="715"/>
    <lineage>
        <taxon>Bacteria</taxon>
        <taxon>Pseudomonadati</taxon>
        <taxon>Pseudomonadota</taxon>
        <taxon>Gammaproteobacteria</taxon>
        <taxon>Pasteurellales</taxon>
        <taxon>Pasteurellaceae</taxon>
        <taxon>Actinobacillus</taxon>
    </lineage>
</organism>
<evidence type="ECO:0000256" key="8">
    <source>
        <dbReference type="HAMAP-Rule" id="MF_00835"/>
    </source>
</evidence>
<dbReference type="GO" id="GO:0009102">
    <property type="term" value="P:biotin biosynthetic process"/>
    <property type="evidence" value="ECO:0007669"/>
    <property type="project" value="UniProtKB-UniRule"/>
</dbReference>
<dbReference type="Pfam" id="PF08241">
    <property type="entry name" value="Methyltransf_11"/>
    <property type="match status" value="1"/>
</dbReference>
<dbReference type="CDD" id="cd02440">
    <property type="entry name" value="AdoMet_MTases"/>
    <property type="match status" value="1"/>
</dbReference>
<dbReference type="PANTHER" id="PTHR13090:SF1">
    <property type="entry name" value="ARGININE-HYDROXYLASE NDUFAF5, MITOCHONDRIAL"/>
    <property type="match status" value="1"/>
</dbReference>
<dbReference type="PANTHER" id="PTHR13090">
    <property type="entry name" value="ARGININE-HYDROXYLASE NDUFAF5, MITOCHONDRIAL"/>
    <property type="match status" value="1"/>
</dbReference>
<dbReference type="GO" id="GO:0102130">
    <property type="term" value="F:malonyl-CoA methyltransferase activity"/>
    <property type="evidence" value="ECO:0007669"/>
    <property type="project" value="UniProtKB-EC"/>
</dbReference>
<name>A0A2X3XLF2_ACTPL</name>
<gene>
    <name evidence="8 11" type="primary">bioC</name>
    <name evidence="11" type="ORF">NCTC10976_01000</name>
    <name evidence="10" type="ORF">OYG11_05040</name>
</gene>
<evidence type="ECO:0000256" key="7">
    <source>
        <dbReference type="ARBA" id="ARBA00022756"/>
    </source>
</evidence>
<dbReference type="OMA" id="SADYWLF"/>
<dbReference type="GeneID" id="34291969"/>
<dbReference type="EC" id="2.1.1.197" evidence="3 8"/>
<dbReference type="InterPro" id="IPR013216">
    <property type="entry name" value="Methyltransf_11"/>
</dbReference>
<dbReference type="AlphaFoldDB" id="A0A2X3XLF2"/>
<dbReference type="GO" id="GO:0032259">
    <property type="term" value="P:methylation"/>
    <property type="evidence" value="ECO:0007669"/>
    <property type="project" value="UniProtKB-KW"/>
</dbReference>
<dbReference type="UniPathway" id="UPA00078"/>
<reference evidence="10" key="2">
    <citation type="journal article" date="2021" name="Vet Sci">
        <title>O-Serogroups and Pathovirotypes of Escherichia coli Isolated from Post-Weaning Piglets Showing Diarrhoea and/or Oedema in South Korea.</title>
        <authorList>
            <person name="Byun J.W."/>
            <person name="Moon B.Y."/>
            <person name="Do K.H."/>
            <person name="Lee K."/>
            <person name="Lee H.Y."/>
            <person name="Kim W.I."/>
            <person name="So B."/>
            <person name="Lee W.K."/>
        </authorList>
    </citation>
    <scope>NUCLEOTIDE SEQUENCE</scope>
    <source>
        <strain evidence="10">84/14</strain>
    </source>
</reference>
<dbReference type="NCBIfam" id="TIGR02072">
    <property type="entry name" value="BioC"/>
    <property type="match status" value="1"/>
</dbReference>
<evidence type="ECO:0000313" key="12">
    <source>
        <dbReference type="Proteomes" id="UP000275510"/>
    </source>
</evidence>
<dbReference type="InterPro" id="IPR050602">
    <property type="entry name" value="Malonyl-ACP_OMT"/>
</dbReference>
<dbReference type="Proteomes" id="UP001077788">
    <property type="component" value="Unassembled WGS sequence"/>
</dbReference>
<dbReference type="InterPro" id="IPR029063">
    <property type="entry name" value="SAM-dependent_MTases_sf"/>
</dbReference>
<dbReference type="EMBL" id="JAPQFC010000001">
    <property type="protein sequence ID" value="MCY6523605.1"/>
    <property type="molecule type" value="Genomic_DNA"/>
</dbReference>
<sequence length="256" mass="29201">MAELDKPLIAQRFAAHITEYDEHAIAQQQINRQLVNLLAQTNKQCFRRVLEIGCGTGDLTQHLMREYQVEHLAVNDLSNVYQDCVVQKIGENRPLISFKFIAGDAEHLAFDGQFDLISSASAVQWFEQPQTFVSQAAKLLQPNGVLLFNSFTTENLAEIRELTGVGLTYPSPADWHFWLSKDFTQLQIMQRQIRLTFASPLAVLQHLRKTGVTAISTQTWTRKKLMEFSEQYQAQFSCEQGVYLTYAPIFILGVKK</sequence>
<comment type="similarity">
    <text evidence="8">Belongs to the methyltransferase superfamily.</text>
</comment>
<dbReference type="GO" id="GO:0008757">
    <property type="term" value="F:S-adenosylmethionine-dependent methyltransferase activity"/>
    <property type="evidence" value="ECO:0007669"/>
    <property type="project" value="InterPro"/>
</dbReference>
<feature type="domain" description="Methyltransferase type 11" evidence="9">
    <location>
        <begin position="50"/>
        <end position="148"/>
    </location>
</feature>
<reference evidence="11 12" key="1">
    <citation type="submission" date="2018-12" db="EMBL/GenBank/DDBJ databases">
        <authorList>
            <consortium name="Pathogen Informatics"/>
        </authorList>
    </citation>
    <scope>NUCLEOTIDE SEQUENCE [LARGE SCALE GENOMIC DNA]</scope>
    <source>
        <strain evidence="11 12">NCTC10976</strain>
    </source>
</reference>
<dbReference type="EMBL" id="LR134515">
    <property type="protein sequence ID" value="VEJ16896.1"/>
    <property type="molecule type" value="Genomic_DNA"/>
</dbReference>
<keyword evidence="4 8" id="KW-0489">Methyltransferase</keyword>
<comment type="function">
    <text evidence="8">Converts the free carboxyl group of a malonyl-thioester to its methyl ester by transfer of a methyl group from S-adenosyl-L-methionine (SAM). It allows to synthesize pimeloyl-ACP via the fatty acid synthetic pathway.</text>
</comment>
<evidence type="ECO:0000256" key="4">
    <source>
        <dbReference type="ARBA" id="ARBA00022603"/>
    </source>
</evidence>
<dbReference type="Gene3D" id="3.40.50.150">
    <property type="entry name" value="Vaccinia Virus protein VP39"/>
    <property type="match status" value="1"/>
</dbReference>
<accession>A0A2X3XLF2</accession>
<evidence type="ECO:0000313" key="10">
    <source>
        <dbReference type="EMBL" id="MCY6523605.1"/>
    </source>
</evidence>
<evidence type="ECO:0000313" key="11">
    <source>
        <dbReference type="EMBL" id="VEJ16896.1"/>
    </source>
</evidence>
<keyword evidence="6 8" id="KW-0949">S-adenosyl-L-methionine</keyword>
<evidence type="ECO:0000259" key="9">
    <source>
        <dbReference type="Pfam" id="PF08241"/>
    </source>
</evidence>
<dbReference type="InterPro" id="IPR011814">
    <property type="entry name" value="BioC"/>
</dbReference>
<dbReference type="HAMAP" id="MF_00835">
    <property type="entry name" value="BioC"/>
    <property type="match status" value="1"/>
</dbReference>
<keyword evidence="5 8" id="KW-0808">Transferase</keyword>
<evidence type="ECO:0000256" key="5">
    <source>
        <dbReference type="ARBA" id="ARBA00022679"/>
    </source>
</evidence>
<keyword evidence="7 8" id="KW-0093">Biotin biosynthesis</keyword>
<dbReference type="GO" id="GO:0010340">
    <property type="term" value="F:carboxyl-O-methyltransferase activity"/>
    <property type="evidence" value="ECO:0007669"/>
    <property type="project" value="UniProtKB-UniRule"/>
</dbReference>
<comment type="pathway">
    <text evidence="2 8">Cofactor biosynthesis; biotin biosynthesis.</text>
</comment>
<evidence type="ECO:0000256" key="6">
    <source>
        <dbReference type="ARBA" id="ARBA00022691"/>
    </source>
</evidence>
<dbReference type="OrthoDB" id="9760689at2"/>
<dbReference type="Proteomes" id="UP000275510">
    <property type="component" value="Chromosome"/>
</dbReference>
<proteinExistence type="inferred from homology"/>
<comment type="catalytic activity">
    <reaction evidence="1 8">
        <text>malonyl-[ACP] + S-adenosyl-L-methionine = malonyl-[ACP] methyl ester + S-adenosyl-L-homocysteine</text>
        <dbReference type="Rhea" id="RHEA:17105"/>
        <dbReference type="Rhea" id="RHEA-COMP:9623"/>
        <dbReference type="Rhea" id="RHEA-COMP:9954"/>
        <dbReference type="ChEBI" id="CHEBI:57856"/>
        <dbReference type="ChEBI" id="CHEBI:59789"/>
        <dbReference type="ChEBI" id="CHEBI:78449"/>
        <dbReference type="ChEBI" id="CHEBI:78845"/>
        <dbReference type="EC" id="2.1.1.197"/>
    </reaction>
</comment>
<dbReference type="SUPFAM" id="SSF53335">
    <property type="entry name" value="S-adenosyl-L-methionine-dependent methyltransferases"/>
    <property type="match status" value="1"/>
</dbReference>
<reference evidence="10" key="3">
    <citation type="submission" date="2022-12" db="EMBL/GenBank/DDBJ databases">
        <authorList>
            <person name="Kardos G."/>
            <person name="Sarkozi R."/>
            <person name="Laczko L."/>
            <person name="Marton S."/>
            <person name="Makrai L."/>
            <person name="Banyai K."/>
            <person name="Fodor L."/>
        </authorList>
    </citation>
    <scope>NUCLEOTIDE SEQUENCE</scope>
    <source>
        <strain evidence="10">84/14</strain>
    </source>
</reference>
<protein>
    <recommendedName>
        <fullName evidence="3 8">Malonyl-[acyl-carrier protein] O-methyltransferase</fullName>
        <shortName evidence="8">Malonyl-ACP O-methyltransferase</shortName>
        <ecNumber evidence="3 8">2.1.1.197</ecNumber>
    </recommendedName>
    <alternativeName>
        <fullName evidence="8">Biotin synthesis protein BioC</fullName>
    </alternativeName>
</protein>
<evidence type="ECO:0000256" key="1">
    <source>
        <dbReference type="ARBA" id="ARBA00000852"/>
    </source>
</evidence>